<keyword evidence="2" id="KW-0812">Transmembrane</keyword>
<dbReference type="Proteomes" id="UP001374579">
    <property type="component" value="Unassembled WGS sequence"/>
</dbReference>
<dbReference type="InterPro" id="IPR051477">
    <property type="entry name" value="Expansin_CellWall"/>
</dbReference>
<accession>A0AAN9B4I8</accession>
<evidence type="ECO:0000313" key="4">
    <source>
        <dbReference type="Proteomes" id="UP001374579"/>
    </source>
</evidence>
<keyword evidence="4" id="KW-1185">Reference proteome</keyword>
<evidence type="ECO:0000313" key="3">
    <source>
        <dbReference type="EMBL" id="KAK7098797.1"/>
    </source>
</evidence>
<reference evidence="3 4" key="1">
    <citation type="submission" date="2024-02" db="EMBL/GenBank/DDBJ databases">
        <title>Chromosome-scale genome assembly of the rough periwinkle Littorina saxatilis.</title>
        <authorList>
            <person name="De Jode A."/>
            <person name="Faria R."/>
            <person name="Formenti G."/>
            <person name="Sims Y."/>
            <person name="Smith T.P."/>
            <person name="Tracey A."/>
            <person name="Wood J.M.D."/>
            <person name="Zagrodzka Z.B."/>
            <person name="Johannesson K."/>
            <person name="Butlin R.K."/>
            <person name="Leder E.H."/>
        </authorList>
    </citation>
    <scope>NUCLEOTIDE SEQUENCE [LARGE SCALE GENOMIC DNA]</scope>
    <source>
        <strain evidence="3">Snail1</strain>
        <tissue evidence="3">Muscle</tissue>
    </source>
</reference>
<comment type="caution">
    <text evidence="3">The sequence shown here is derived from an EMBL/GenBank/DDBJ whole genome shotgun (WGS) entry which is preliminary data.</text>
</comment>
<dbReference type="SUPFAM" id="SSF49590">
    <property type="entry name" value="PHL pollen allergen"/>
    <property type="match status" value="1"/>
</dbReference>
<dbReference type="InterPro" id="IPR036749">
    <property type="entry name" value="Expansin_CBD_sf"/>
</dbReference>
<evidence type="ECO:0000256" key="2">
    <source>
        <dbReference type="SAM" id="Phobius"/>
    </source>
</evidence>
<evidence type="ECO:0008006" key="5">
    <source>
        <dbReference type="Google" id="ProtNLM"/>
    </source>
</evidence>
<proteinExistence type="predicted"/>
<gene>
    <name evidence="3" type="ORF">V1264_003029</name>
</gene>
<feature type="transmembrane region" description="Helical" evidence="2">
    <location>
        <begin position="15"/>
        <end position="38"/>
    </location>
</feature>
<name>A0AAN9B4I8_9CAEN</name>
<organism evidence="3 4">
    <name type="scientific">Littorina saxatilis</name>
    <dbReference type="NCBI Taxonomy" id="31220"/>
    <lineage>
        <taxon>Eukaryota</taxon>
        <taxon>Metazoa</taxon>
        <taxon>Spiralia</taxon>
        <taxon>Lophotrochozoa</taxon>
        <taxon>Mollusca</taxon>
        <taxon>Gastropoda</taxon>
        <taxon>Caenogastropoda</taxon>
        <taxon>Littorinimorpha</taxon>
        <taxon>Littorinoidea</taxon>
        <taxon>Littorinidae</taxon>
        <taxon>Littorina</taxon>
    </lineage>
</organism>
<dbReference type="EMBL" id="JBAMIC010000012">
    <property type="protein sequence ID" value="KAK7098797.1"/>
    <property type="molecule type" value="Genomic_DNA"/>
</dbReference>
<dbReference type="PANTHER" id="PTHR31836">
    <property type="match status" value="1"/>
</dbReference>
<dbReference type="InterPro" id="IPR036908">
    <property type="entry name" value="RlpA-like_sf"/>
</dbReference>
<sequence length="300" mass="32630">MPFIRTGNVFNDRRILIATIVVIFVVFLTIIGLVIYFYTTKNNEENEGNPSGVTSSTSSPQTNSLSPIAGATIRADLAAGPAVSLYRQWYDGDGTYYGSEGEGTCQISKTNLPTAARNTKYLVALNSEQFMNSAACGMCFRLKANGTGLGSDPIKGDFIIFVKDLCPECTAGDIDLAEDGDGRWDISIQAVQCPVGNTFIEYWLQGSNAFYLKLQVRNTRVPCNKVEVQAKNGQWTQMKLSKDGHWEGSAAFNPAGDVPVRLTSITGAVVNDIIPKLDNQVVMEGKLRVQFPIVSSLPYA</sequence>
<dbReference type="SUPFAM" id="SSF50685">
    <property type="entry name" value="Barwin-like endoglucanases"/>
    <property type="match status" value="1"/>
</dbReference>
<evidence type="ECO:0000256" key="1">
    <source>
        <dbReference type="ARBA" id="ARBA00022729"/>
    </source>
</evidence>
<keyword evidence="1" id="KW-0732">Signal</keyword>
<dbReference type="CDD" id="cd22271">
    <property type="entry name" value="DPBB_EXP_N-like"/>
    <property type="match status" value="1"/>
</dbReference>
<keyword evidence="2" id="KW-1133">Transmembrane helix</keyword>
<dbReference type="AlphaFoldDB" id="A0AAN9B4I8"/>
<dbReference type="PANTHER" id="PTHR31836:SF21">
    <property type="entry name" value="EXPANSIN-LIKE PROTEIN 7"/>
    <property type="match status" value="1"/>
</dbReference>
<dbReference type="Gene3D" id="2.60.40.760">
    <property type="entry name" value="Expansin, cellulose-binding-like domain"/>
    <property type="match status" value="1"/>
</dbReference>
<keyword evidence="2" id="KW-0472">Membrane</keyword>
<protein>
    <recommendedName>
        <fullName evidence="5">Expansin-like EG45 domain-containing protein</fullName>
    </recommendedName>
</protein>
<dbReference type="Gene3D" id="2.40.40.10">
    <property type="entry name" value="RlpA-like domain"/>
    <property type="match status" value="1"/>
</dbReference>